<dbReference type="Proteomes" id="UP000189177">
    <property type="component" value="Unassembled WGS sequence"/>
</dbReference>
<name>A0A1V2ZYG0_9GAMM</name>
<reference evidence="1 2" key="1">
    <citation type="submission" date="2017-02" db="EMBL/GenBank/DDBJ databases">
        <title>Genomic diversity within the haloalkaliphilic genus Thioalkalivibrio.</title>
        <authorList>
            <person name="Ahn A.-C."/>
            <person name="Meier-Kolthoff J."/>
            <person name="Overmars L."/>
            <person name="Richter M."/>
            <person name="Woyke T."/>
            <person name="Sorokin D.Y."/>
            <person name="Muyzer G."/>
        </authorList>
    </citation>
    <scope>NUCLEOTIDE SEQUENCE [LARGE SCALE GENOMIC DNA]</scope>
    <source>
        <strain evidence="1 2">HL17</strain>
    </source>
</reference>
<evidence type="ECO:0000313" key="2">
    <source>
        <dbReference type="Proteomes" id="UP000189177"/>
    </source>
</evidence>
<dbReference type="EMBL" id="MUZR01000023">
    <property type="protein sequence ID" value="OOC10154.1"/>
    <property type="molecule type" value="Genomic_DNA"/>
</dbReference>
<evidence type="ECO:0000313" key="1">
    <source>
        <dbReference type="EMBL" id="OOC10154.1"/>
    </source>
</evidence>
<comment type="caution">
    <text evidence="1">The sequence shown here is derived from an EMBL/GenBank/DDBJ whole genome shotgun (WGS) entry which is preliminary data.</text>
</comment>
<gene>
    <name evidence="1" type="ORF">B1A74_07245</name>
</gene>
<sequence>MTGPENDPMITWWQGLLLVGAGGALG</sequence>
<protein>
    <submittedName>
        <fullName evidence="1">Camphor resistance protein CrcB</fullName>
    </submittedName>
</protein>
<keyword evidence="2" id="KW-1185">Reference proteome</keyword>
<dbReference type="AlphaFoldDB" id="A0A1V2ZYG0"/>
<proteinExistence type="predicted"/>
<organism evidence="1 2">
    <name type="scientific">Thioalkalivibrio halophilus</name>
    <dbReference type="NCBI Taxonomy" id="252474"/>
    <lineage>
        <taxon>Bacteria</taxon>
        <taxon>Pseudomonadati</taxon>
        <taxon>Pseudomonadota</taxon>
        <taxon>Gammaproteobacteria</taxon>
        <taxon>Chromatiales</taxon>
        <taxon>Ectothiorhodospiraceae</taxon>
        <taxon>Thioalkalivibrio</taxon>
    </lineage>
</organism>
<feature type="non-terminal residue" evidence="1">
    <location>
        <position position="26"/>
    </location>
</feature>
<accession>A0A1V2ZYG0</accession>